<name>A0A2I0R573_9FLAO</name>
<evidence type="ECO:0000313" key="2">
    <source>
        <dbReference type="Proteomes" id="UP000236654"/>
    </source>
</evidence>
<dbReference type="Proteomes" id="UP000236654">
    <property type="component" value="Unassembled WGS sequence"/>
</dbReference>
<accession>A0A2I0R573</accession>
<proteinExistence type="predicted"/>
<dbReference type="EMBL" id="PJNI01000002">
    <property type="protein sequence ID" value="PKR81727.1"/>
    <property type="molecule type" value="Genomic_DNA"/>
</dbReference>
<reference evidence="1 2" key="1">
    <citation type="submission" date="2017-12" db="EMBL/GenBank/DDBJ databases">
        <title>The draft genome sequence of Brumimicrobium saltpan LHR20.</title>
        <authorList>
            <person name="Do Z.-J."/>
            <person name="Luo H.-R."/>
        </authorList>
    </citation>
    <scope>NUCLEOTIDE SEQUENCE [LARGE SCALE GENOMIC DNA]</scope>
    <source>
        <strain evidence="1 2">LHR20</strain>
    </source>
</reference>
<evidence type="ECO:0000313" key="1">
    <source>
        <dbReference type="EMBL" id="PKR81727.1"/>
    </source>
</evidence>
<dbReference type="PROSITE" id="PS51257">
    <property type="entry name" value="PROKAR_LIPOPROTEIN"/>
    <property type="match status" value="1"/>
</dbReference>
<comment type="caution">
    <text evidence="1">The sequence shown here is derived from an EMBL/GenBank/DDBJ whole genome shotgun (WGS) entry which is preliminary data.</text>
</comment>
<sequence length="287" mass="32761">MRYFFLLTILLPLLFSCAKKQPEVAWLKIDKWDLVKNQDAMNDQGELSHDISQVFLNMDGKSLGTYELPAKIPIIGDGAHDFVLIPGVIVNGIRGTKKRYPFMEQYKSVITLKKNDTVSIVPETRYFKEINFLIEDFESPSMQLDVSSESLATIGRNNDPSILKWGNRYGEVILNDSDSLISFTTDFNTVLPKLGTDVFLEFDYMNTNSMLIGTYSYGNGNVYYDPYLQINPQSAGDAVWKHVYVDLKENISYRQTTPINEAQFTMVLDDLGTSKYVYIDNIKLVYP</sequence>
<gene>
    <name evidence="1" type="ORF">CW751_04155</name>
</gene>
<dbReference type="AlphaFoldDB" id="A0A2I0R573"/>
<organism evidence="1 2">
    <name type="scientific">Brumimicrobium salinarum</name>
    <dbReference type="NCBI Taxonomy" id="2058658"/>
    <lineage>
        <taxon>Bacteria</taxon>
        <taxon>Pseudomonadati</taxon>
        <taxon>Bacteroidota</taxon>
        <taxon>Flavobacteriia</taxon>
        <taxon>Flavobacteriales</taxon>
        <taxon>Crocinitomicaceae</taxon>
        <taxon>Brumimicrobium</taxon>
    </lineage>
</organism>
<protein>
    <submittedName>
        <fullName evidence="1">Uncharacterized protein</fullName>
    </submittedName>
</protein>
<keyword evidence="2" id="KW-1185">Reference proteome</keyword>